<keyword evidence="2" id="KW-1185">Reference proteome</keyword>
<organism evidence="1 2">
    <name type="scientific">Sutcliffiella rhizosphaerae</name>
    <dbReference type="NCBI Taxonomy" id="2880967"/>
    <lineage>
        <taxon>Bacteria</taxon>
        <taxon>Bacillati</taxon>
        <taxon>Bacillota</taxon>
        <taxon>Bacilli</taxon>
        <taxon>Bacillales</taxon>
        <taxon>Bacillaceae</taxon>
        <taxon>Sutcliffiella</taxon>
    </lineage>
</organism>
<evidence type="ECO:0000313" key="1">
    <source>
        <dbReference type="EMBL" id="CAG9622610.1"/>
    </source>
</evidence>
<protein>
    <submittedName>
        <fullName evidence="1">Uncharacterized protein</fullName>
    </submittedName>
</protein>
<proteinExistence type="predicted"/>
<dbReference type="EMBL" id="CAKJTJ010000024">
    <property type="protein sequence ID" value="CAG9622610.1"/>
    <property type="molecule type" value="Genomic_DNA"/>
</dbReference>
<dbReference type="RefSeq" id="WP_230503300.1">
    <property type="nucleotide sequence ID" value="NZ_CAKJTJ010000024.1"/>
</dbReference>
<name>A0ABM8YS24_9BACI</name>
<sequence length="85" mass="9834">MANVVSKNEIADLFNEMMHQMDMLEETMSNSLKIEREEMEGVMKDQINRLHVTLDEVEKVMNEQQMIKISSAKAVDFRANAYPAL</sequence>
<dbReference type="Proteomes" id="UP000789833">
    <property type="component" value="Unassembled WGS sequence"/>
</dbReference>
<evidence type="ECO:0000313" key="2">
    <source>
        <dbReference type="Proteomes" id="UP000789833"/>
    </source>
</evidence>
<comment type="caution">
    <text evidence="1">The sequence shown here is derived from an EMBL/GenBank/DDBJ whole genome shotgun (WGS) entry which is preliminary data.</text>
</comment>
<reference evidence="1 2" key="1">
    <citation type="submission" date="2021-10" db="EMBL/GenBank/DDBJ databases">
        <authorList>
            <person name="Criscuolo A."/>
        </authorList>
    </citation>
    <scope>NUCLEOTIDE SEQUENCE [LARGE SCALE GENOMIC DNA]</scope>
    <source>
        <strain evidence="2">CIP 111883</strain>
    </source>
</reference>
<accession>A0ABM8YS24</accession>
<gene>
    <name evidence="1" type="ORF">BACCIP111883_03401</name>
</gene>